<evidence type="ECO:0000313" key="2">
    <source>
        <dbReference type="Proteomes" id="UP001218246"/>
    </source>
</evidence>
<dbReference type="EMBL" id="JARULN010000006">
    <property type="protein sequence ID" value="MDG5754134.1"/>
    <property type="molecule type" value="Genomic_DNA"/>
</dbReference>
<organism evidence="1 2">
    <name type="scientific">Ectobacillus antri</name>
    <dbReference type="NCBI Taxonomy" id="2486280"/>
    <lineage>
        <taxon>Bacteria</taxon>
        <taxon>Bacillati</taxon>
        <taxon>Bacillota</taxon>
        <taxon>Bacilli</taxon>
        <taxon>Bacillales</taxon>
        <taxon>Bacillaceae</taxon>
        <taxon>Ectobacillus</taxon>
    </lineage>
</organism>
<reference evidence="1 2" key="1">
    <citation type="submission" date="2023-04" db="EMBL/GenBank/DDBJ databases">
        <title>Ectobacillus antri isolated from activated sludge.</title>
        <authorList>
            <person name="Yan P."/>
            <person name="Liu X."/>
        </authorList>
    </citation>
    <scope>NUCLEOTIDE SEQUENCE [LARGE SCALE GENOMIC DNA]</scope>
    <source>
        <strain evidence="1 2">C18H</strain>
    </source>
</reference>
<proteinExistence type="predicted"/>
<name>A0ABT6H4I7_9BACI</name>
<gene>
    <name evidence="1" type="ORF">P6P90_09120</name>
</gene>
<dbReference type="RefSeq" id="WP_278018175.1">
    <property type="nucleotide sequence ID" value="NZ_JARRRY010000005.1"/>
</dbReference>
<accession>A0ABT6H4I7</accession>
<keyword evidence="2" id="KW-1185">Reference proteome</keyword>
<dbReference type="InterPro" id="IPR029068">
    <property type="entry name" value="Glyas_Bleomycin-R_OHBP_Dase"/>
</dbReference>
<dbReference type="SUPFAM" id="SSF54593">
    <property type="entry name" value="Glyoxalase/Bleomycin resistance protein/Dihydroxybiphenyl dioxygenase"/>
    <property type="match status" value="1"/>
</dbReference>
<protein>
    <submittedName>
        <fullName evidence="1">VOC family protein</fullName>
    </submittedName>
</protein>
<sequence length="125" mass="14623">MGLELSYAVYERKVAFFYLGDISKKEQLLGIWEVSQERFIKSHFAFYVSYDELLQSPSYLRARDISLVPDFGLDTSEPIVHPWMPAASYYFKDLDGNLLEYITLLDGEAKPNLEPMHLSQWFRSK</sequence>
<evidence type="ECO:0000313" key="1">
    <source>
        <dbReference type="EMBL" id="MDG5754134.1"/>
    </source>
</evidence>
<comment type="caution">
    <text evidence="1">The sequence shown here is derived from an EMBL/GenBank/DDBJ whole genome shotgun (WGS) entry which is preliminary data.</text>
</comment>
<dbReference type="Proteomes" id="UP001218246">
    <property type="component" value="Unassembled WGS sequence"/>
</dbReference>
<dbReference type="Gene3D" id="3.10.180.10">
    <property type="entry name" value="2,3-Dihydroxybiphenyl 1,2-Dioxygenase, domain 1"/>
    <property type="match status" value="1"/>
</dbReference>